<dbReference type="AlphaFoldDB" id="S7J5Z5"/>
<name>S7J5Z5_9CHLA</name>
<dbReference type="Proteomes" id="UP000016200">
    <property type="component" value="Unassembled WGS sequence"/>
</dbReference>
<proteinExistence type="predicted"/>
<sequence length="41" mass="4851">MSENHVFSFREPPFNRISTVLSPRIPYLSKYHAFSLRKSPI</sequence>
<evidence type="ECO:0000313" key="2">
    <source>
        <dbReference type="Proteomes" id="UP000016200"/>
    </source>
</evidence>
<gene>
    <name evidence="1" type="ORF">CP10139811_1661</name>
</gene>
<comment type="caution">
    <text evidence="1">The sequence shown here is derived from an EMBL/GenBank/DDBJ whole genome shotgun (WGS) entry which is preliminary data.</text>
</comment>
<organism evidence="1 2">
    <name type="scientific">Chlamydia ibidis</name>
    <dbReference type="NCBI Taxonomy" id="1405396"/>
    <lineage>
        <taxon>Bacteria</taxon>
        <taxon>Pseudomonadati</taxon>
        <taxon>Chlamydiota</taxon>
        <taxon>Chlamydiia</taxon>
        <taxon>Chlamydiales</taxon>
        <taxon>Chlamydiaceae</taxon>
        <taxon>Chlamydia/Chlamydophila group</taxon>
        <taxon>Chlamydia</taxon>
    </lineage>
</organism>
<dbReference type="EMBL" id="ATNB01000028">
    <property type="protein sequence ID" value="EPP35582.1"/>
    <property type="molecule type" value="Genomic_DNA"/>
</dbReference>
<accession>S7J5Z5</accession>
<evidence type="ECO:0000313" key="1">
    <source>
        <dbReference type="EMBL" id="EPP35582.1"/>
    </source>
</evidence>
<dbReference type="HOGENOM" id="CLU_131228_5_3_0"/>
<reference evidence="1 2" key="1">
    <citation type="submission" date="2013-04" db="EMBL/GenBank/DDBJ databases">
        <title>Genome sequence of Chlamydia psittaci 10-1398/11.</title>
        <authorList>
            <person name="Huot-Creasy H."/>
            <person name="McCracken C.L."/>
            <person name="Humphries M."/>
            <person name="Sachse K."/>
            <person name="Laroucau K."/>
            <person name="Bavoil P."/>
            <person name="Myers G.S."/>
        </authorList>
    </citation>
    <scope>NUCLEOTIDE SEQUENCE [LARGE SCALE GENOMIC DNA]</scope>
    <source>
        <strain evidence="1 2">10_1398_11</strain>
    </source>
</reference>
<protein>
    <submittedName>
        <fullName evidence="1">Uncharacterized protein</fullName>
    </submittedName>
</protein>